<feature type="compositionally biased region" description="Low complexity" evidence="5">
    <location>
        <begin position="18"/>
        <end position="39"/>
    </location>
</feature>
<keyword evidence="3" id="KW-0677">Repeat</keyword>
<protein>
    <submittedName>
        <fullName evidence="6">Uncharacterized protein</fullName>
    </submittedName>
</protein>
<dbReference type="SUPFAM" id="SSF50249">
    <property type="entry name" value="Nucleic acid-binding proteins"/>
    <property type="match status" value="1"/>
</dbReference>
<evidence type="ECO:0000256" key="3">
    <source>
        <dbReference type="ARBA" id="ARBA00022737"/>
    </source>
</evidence>
<organism evidence="6 7">
    <name type="scientific">Orchesella dallaii</name>
    <dbReference type="NCBI Taxonomy" id="48710"/>
    <lineage>
        <taxon>Eukaryota</taxon>
        <taxon>Metazoa</taxon>
        <taxon>Ecdysozoa</taxon>
        <taxon>Arthropoda</taxon>
        <taxon>Hexapoda</taxon>
        <taxon>Collembola</taxon>
        <taxon>Entomobryomorpha</taxon>
        <taxon>Entomobryoidea</taxon>
        <taxon>Orchesellidae</taxon>
        <taxon>Orchesellinae</taxon>
        <taxon>Orchesella</taxon>
    </lineage>
</organism>
<comment type="caution">
    <text evidence="6">The sequence shown here is derived from an EMBL/GenBank/DDBJ whole genome shotgun (WGS) entry which is preliminary data.</text>
</comment>
<evidence type="ECO:0000256" key="5">
    <source>
        <dbReference type="SAM" id="MobiDB-lite"/>
    </source>
</evidence>
<dbReference type="PANTHER" id="PTHR12913:SF1">
    <property type="entry name" value="COLD SHOCK DOMAIN-CONTAINING PROTEIN E1"/>
    <property type="match status" value="1"/>
</dbReference>
<accession>A0ABP1QAT0</accession>
<dbReference type="EMBL" id="CAXLJM020000023">
    <property type="protein sequence ID" value="CAL8088679.1"/>
    <property type="molecule type" value="Genomic_DNA"/>
</dbReference>
<feature type="region of interest" description="Disordered" evidence="5">
    <location>
        <begin position="1"/>
        <end position="46"/>
    </location>
</feature>
<keyword evidence="7" id="KW-1185">Reference proteome</keyword>
<dbReference type="PANTHER" id="PTHR12913">
    <property type="entry name" value="UNR PROTEIN N-RAS UPSTREAM GENE PROTEIN"/>
    <property type="match status" value="1"/>
</dbReference>
<comment type="subcellular location">
    <subcellularLocation>
        <location evidence="1">Cytoplasm</location>
    </subcellularLocation>
</comment>
<keyword evidence="2" id="KW-0963">Cytoplasm</keyword>
<dbReference type="Proteomes" id="UP001642540">
    <property type="component" value="Unassembled WGS sequence"/>
</dbReference>
<gene>
    <name evidence="6" type="ORF">ODALV1_LOCUS7129</name>
</gene>
<dbReference type="InterPro" id="IPR012340">
    <property type="entry name" value="NA-bd_OB-fold"/>
</dbReference>
<evidence type="ECO:0000313" key="6">
    <source>
        <dbReference type="EMBL" id="CAL8088679.1"/>
    </source>
</evidence>
<sequence>METRAFEDDSPSKVSLGSSEASPSRISSQSRNSSRSPLSLDTVSSGDLEFGDDDDFVPFGTELKGAILGPIGPPKSCLTQGEVMQYSPKKDKHEYMFDDNLAEMKTSEYNDLQRYTEISGPRFDWRFAYFNAYPFPESVDFGEAELMMKVEHFVDNLLEPEKDDNYCRRPCNTMKAFKYHPDVELSLVGKITIPPPESPRTSRQLFTNDRTYGAFRYELAFKDNCESEHRIKFCMQDRIGCFTLLEGDGIQFQLARVMSSKHQRGRNRNKFILRAKNITLMDEYILASGEDRMNGVIYHVVPPKRYGFLLCAGRKLGLPSKIFFRVDEFLDPDVFPYVGQNVEFTIMNDTYDRSFRVAARRIKPLPFGCAKFGYEIAESTGVVVSLPFGPPLSSAAYVNYLRNVAQNFVKNGSSVNNGGSHLHQLEEMKINSLMVRSYYDFIGKPGYILHGPNWRRDKVKFYWNTCVQTEGISVGCPVRMTICYWNPHNSLVAFRVEQVYPNSNYDGFSNYDNVSSYYHTN</sequence>
<proteinExistence type="predicted"/>
<evidence type="ECO:0000256" key="2">
    <source>
        <dbReference type="ARBA" id="ARBA00022490"/>
    </source>
</evidence>
<name>A0ABP1QAT0_9HEXA</name>
<evidence type="ECO:0000256" key="1">
    <source>
        <dbReference type="ARBA" id="ARBA00004496"/>
    </source>
</evidence>
<evidence type="ECO:0000313" key="7">
    <source>
        <dbReference type="Proteomes" id="UP001642540"/>
    </source>
</evidence>
<dbReference type="Gene3D" id="2.40.50.140">
    <property type="entry name" value="Nucleic acid-binding proteins"/>
    <property type="match status" value="1"/>
</dbReference>
<evidence type="ECO:0000256" key="4">
    <source>
        <dbReference type="ARBA" id="ARBA00022884"/>
    </source>
</evidence>
<reference evidence="6 7" key="1">
    <citation type="submission" date="2024-08" db="EMBL/GenBank/DDBJ databases">
        <authorList>
            <person name="Cucini C."/>
            <person name="Frati F."/>
        </authorList>
    </citation>
    <scope>NUCLEOTIDE SEQUENCE [LARGE SCALE GENOMIC DNA]</scope>
</reference>
<feature type="compositionally biased region" description="Basic and acidic residues" evidence="5">
    <location>
        <begin position="1"/>
        <end position="11"/>
    </location>
</feature>
<keyword evidence="4" id="KW-0694">RNA-binding</keyword>